<evidence type="ECO:0000256" key="3">
    <source>
        <dbReference type="ARBA" id="ARBA00022737"/>
    </source>
</evidence>
<dbReference type="AlphaFoldDB" id="A0A9W7LZQ0"/>
<feature type="signal peptide" evidence="4">
    <location>
        <begin position="1"/>
        <end position="15"/>
    </location>
</feature>
<feature type="domain" description="Leucine-rich repeat-containing N-terminal plant-type" evidence="5">
    <location>
        <begin position="26"/>
        <end position="66"/>
    </location>
</feature>
<evidence type="ECO:0000256" key="4">
    <source>
        <dbReference type="SAM" id="SignalP"/>
    </source>
</evidence>
<dbReference type="Pfam" id="PF08263">
    <property type="entry name" value="LRRNT_2"/>
    <property type="match status" value="1"/>
</dbReference>
<organism evidence="6 7">
    <name type="scientific">Hibiscus trionum</name>
    <name type="common">Flower of an hour</name>
    <dbReference type="NCBI Taxonomy" id="183268"/>
    <lineage>
        <taxon>Eukaryota</taxon>
        <taxon>Viridiplantae</taxon>
        <taxon>Streptophyta</taxon>
        <taxon>Embryophyta</taxon>
        <taxon>Tracheophyta</taxon>
        <taxon>Spermatophyta</taxon>
        <taxon>Magnoliopsida</taxon>
        <taxon>eudicotyledons</taxon>
        <taxon>Gunneridae</taxon>
        <taxon>Pentapetalae</taxon>
        <taxon>rosids</taxon>
        <taxon>malvids</taxon>
        <taxon>Malvales</taxon>
        <taxon>Malvaceae</taxon>
        <taxon>Malvoideae</taxon>
        <taxon>Hibiscus</taxon>
    </lineage>
</organism>
<sequence>MQLSAFLFLSTMAVCMENNDDPLFQLNDDVLGLIAFKSRIKDPFSYLDSWDEDDSSSCSWRFVRCNPFNGRVLEISLNGLGLSGKIGKGLQKLKYLKVLSLVHNDFNGSIDKLGSVRTYI</sequence>
<protein>
    <recommendedName>
        <fullName evidence="5">Leucine-rich repeat-containing N-terminal plant-type domain-containing protein</fullName>
    </recommendedName>
</protein>
<evidence type="ECO:0000256" key="1">
    <source>
        <dbReference type="ARBA" id="ARBA00022614"/>
    </source>
</evidence>
<dbReference type="Proteomes" id="UP001165190">
    <property type="component" value="Unassembled WGS sequence"/>
</dbReference>
<dbReference type="EMBL" id="BSYR01000019">
    <property type="protein sequence ID" value="GMI84002.1"/>
    <property type="molecule type" value="Genomic_DNA"/>
</dbReference>
<evidence type="ECO:0000256" key="2">
    <source>
        <dbReference type="ARBA" id="ARBA00022729"/>
    </source>
</evidence>
<keyword evidence="1" id="KW-0433">Leucine-rich repeat</keyword>
<name>A0A9W7LZQ0_HIBTR</name>
<dbReference type="Gene3D" id="3.80.10.10">
    <property type="entry name" value="Ribonuclease Inhibitor"/>
    <property type="match status" value="1"/>
</dbReference>
<keyword evidence="3" id="KW-0677">Repeat</keyword>
<feature type="chain" id="PRO_5040887390" description="Leucine-rich repeat-containing N-terminal plant-type domain-containing protein" evidence="4">
    <location>
        <begin position="16"/>
        <end position="120"/>
    </location>
</feature>
<dbReference type="PANTHER" id="PTHR48060">
    <property type="entry name" value="DNA DAMAGE-REPAIR/TOLERATION PROTEIN DRT100"/>
    <property type="match status" value="1"/>
</dbReference>
<accession>A0A9W7LZQ0</accession>
<dbReference type="InterPro" id="IPR032675">
    <property type="entry name" value="LRR_dom_sf"/>
</dbReference>
<comment type="caution">
    <text evidence="6">The sequence shown here is derived from an EMBL/GenBank/DDBJ whole genome shotgun (WGS) entry which is preliminary data.</text>
</comment>
<evidence type="ECO:0000313" key="7">
    <source>
        <dbReference type="Proteomes" id="UP001165190"/>
    </source>
</evidence>
<dbReference type="InterPro" id="IPR013210">
    <property type="entry name" value="LRR_N_plant-typ"/>
</dbReference>
<reference evidence="6" key="1">
    <citation type="submission" date="2023-05" db="EMBL/GenBank/DDBJ databases">
        <title>Genome and transcriptome analyses reveal genes involved in the formation of fine ridges on petal epidermal cells in Hibiscus trionum.</title>
        <authorList>
            <person name="Koshimizu S."/>
            <person name="Masuda S."/>
            <person name="Ishii T."/>
            <person name="Shirasu K."/>
            <person name="Hoshino A."/>
            <person name="Arita M."/>
        </authorList>
    </citation>
    <scope>NUCLEOTIDE SEQUENCE</scope>
    <source>
        <strain evidence="6">Hamamatsu line</strain>
    </source>
</reference>
<dbReference type="SUPFAM" id="SSF52058">
    <property type="entry name" value="L domain-like"/>
    <property type="match status" value="1"/>
</dbReference>
<evidence type="ECO:0000259" key="5">
    <source>
        <dbReference type="Pfam" id="PF08263"/>
    </source>
</evidence>
<proteinExistence type="predicted"/>
<dbReference type="InterPro" id="IPR053211">
    <property type="entry name" value="DNA_repair-toleration"/>
</dbReference>
<dbReference type="OrthoDB" id="1729755at2759"/>
<dbReference type="PANTHER" id="PTHR48060:SF21">
    <property type="entry name" value="L DOMAIN-LIKE PROTEIN"/>
    <property type="match status" value="1"/>
</dbReference>
<keyword evidence="7" id="KW-1185">Reference proteome</keyword>
<evidence type="ECO:0000313" key="6">
    <source>
        <dbReference type="EMBL" id="GMI84002.1"/>
    </source>
</evidence>
<keyword evidence="2 4" id="KW-0732">Signal</keyword>
<gene>
    <name evidence="6" type="ORF">HRI_002069500</name>
</gene>